<keyword evidence="4" id="KW-1185">Reference proteome</keyword>
<accession>A0L8A0</accession>
<feature type="region of interest" description="Disordered" evidence="1">
    <location>
        <begin position="108"/>
        <end position="143"/>
    </location>
</feature>
<reference evidence="4" key="1">
    <citation type="journal article" date="2009" name="Appl. Environ. Microbiol.">
        <title>Complete genome sequence of the chemolithoautotrophic marine magnetotactic coccus strain MC-1.</title>
        <authorList>
            <person name="Schubbe S."/>
            <person name="Williams T.J."/>
            <person name="Xie G."/>
            <person name="Kiss H.E."/>
            <person name="Brettin T.S."/>
            <person name="Martinez D."/>
            <person name="Ross C.A."/>
            <person name="Schuler D."/>
            <person name="Cox B.L."/>
            <person name="Nealson K.H."/>
            <person name="Bazylinski D.A."/>
        </authorList>
    </citation>
    <scope>NUCLEOTIDE SEQUENCE [LARGE SCALE GENOMIC DNA]</scope>
    <source>
        <strain evidence="4">ATCC BAA-1437 / JCM 17883 / MC-1</strain>
    </source>
</reference>
<feature type="region of interest" description="Disordered" evidence="1">
    <location>
        <begin position="157"/>
        <end position="178"/>
    </location>
</feature>
<evidence type="ECO:0000313" key="3">
    <source>
        <dbReference type="EMBL" id="ABK44193.1"/>
    </source>
</evidence>
<gene>
    <name evidence="3" type="ordered locus">Mmc1_1684</name>
</gene>
<dbReference type="Proteomes" id="UP000002586">
    <property type="component" value="Chromosome"/>
</dbReference>
<feature type="transmembrane region" description="Helical" evidence="2">
    <location>
        <begin position="51"/>
        <end position="75"/>
    </location>
</feature>
<name>A0L8A0_MAGMM</name>
<dbReference type="EMBL" id="CP000471">
    <property type="protein sequence ID" value="ABK44193.1"/>
    <property type="molecule type" value="Genomic_DNA"/>
</dbReference>
<evidence type="ECO:0000313" key="4">
    <source>
        <dbReference type="Proteomes" id="UP000002586"/>
    </source>
</evidence>
<keyword evidence="2" id="KW-0472">Membrane</keyword>
<organism evidence="3 4">
    <name type="scientific">Magnetococcus marinus (strain ATCC BAA-1437 / JCM 17883 / MC-1)</name>
    <dbReference type="NCBI Taxonomy" id="156889"/>
    <lineage>
        <taxon>Bacteria</taxon>
        <taxon>Pseudomonadati</taxon>
        <taxon>Pseudomonadota</taxon>
        <taxon>Magnetococcia</taxon>
        <taxon>Magnetococcales</taxon>
        <taxon>Magnetococcaceae</taxon>
        <taxon>Magnetococcus</taxon>
    </lineage>
</organism>
<evidence type="ECO:0000256" key="1">
    <source>
        <dbReference type="SAM" id="MobiDB-lite"/>
    </source>
</evidence>
<dbReference type="HOGENOM" id="CLU_1048892_0_0_5"/>
<reference evidence="3 4" key="2">
    <citation type="journal article" date="2012" name="Int. J. Syst. Evol. Microbiol.">
        <title>Magnetococcus marinus gen. nov., sp. nov., a marine, magnetotactic bacterium that represents a novel lineage (Magnetococcaceae fam. nov.; Magnetococcales ord. nov.) at the base of the Alphaproteobacteria.</title>
        <authorList>
            <person name="Bazylinski D.A."/>
            <person name="Williams T.J."/>
            <person name="Lefevre C.T."/>
            <person name="Berg R.J."/>
            <person name="Zhang C.L."/>
            <person name="Bowser S.S."/>
            <person name="Dean A.J."/>
            <person name="Beveridge T.J."/>
        </authorList>
    </citation>
    <scope>NUCLEOTIDE SEQUENCE [LARGE SCALE GENOMIC DNA]</scope>
    <source>
        <strain evidence="4">ATCC BAA-1437 / JCM 17883 / MC-1</strain>
    </source>
</reference>
<sequence>MRIVELAWVNIRRGRRGMNATDNSFEELESQDEIDENADKLRRFGITRGQLYFSTGFLFFILLLTLLDFTGVVSFQEAFNLEDRVQPSIEKERKVAERKEGERAEVKMIKGAKKATESHRAAKAPVGKQQVTPQQAGPESDQPIVQGIRLERVRVGLSESHYPPAPKDERRALSSLSNSGEHTLTSARVVMEFFDHKEQLIEQRTVNPLVIAGGVLGDVEKPLAPGEHRPFAATVSNLSSTWSGKVRARIEGMQFKGWDTAQLVP</sequence>
<keyword evidence="2" id="KW-1133">Transmembrane helix</keyword>
<dbReference type="KEGG" id="mgm:Mmc1_1684"/>
<evidence type="ECO:0000256" key="2">
    <source>
        <dbReference type="SAM" id="Phobius"/>
    </source>
</evidence>
<dbReference type="AlphaFoldDB" id="A0L8A0"/>
<proteinExistence type="predicted"/>
<protein>
    <submittedName>
        <fullName evidence="3">Uncharacterized protein</fullName>
    </submittedName>
</protein>
<feature type="compositionally biased region" description="Basic and acidic residues" evidence="1">
    <location>
        <begin position="108"/>
        <end position="120"/>
    </location>
</feature>
<keyword evidence="2" id="KW-0812">Transmembrane</keyword>